<gene>
    <name evidence="1" type="ORF">B9Z07_21985</name>
</gene>
<evidence type="ECO:0000313" key="1">
    <source>
        <dbReference type="EMBL" id="AWG31487.1"/>
    </source>
</evidence>
<reference evidence="1 2" key="1">
    <citation type="submission" date="2017-04" db="EMBL/GenBank/DDBJ databases">
        <title>Complete genome sequence of Burkholderia cenocepacia PC184 Midwest clone.</title>
        <authorList>
            <person name="Mulks M.H."/>
            <person name="Cooper V.S."/>
        </authorList>
    </citation>
    <scope>NUCLEOTIDE SEQUENCE [LARGE SCALE GENOMIC DNA]</scope>
    <source>
        <strain evidence="1 2">PC184 Mulks</strain>
    </source>
</reference>
<dbReference type="AlphaFoldDB" id="A0AAD0J3H4"/>
<proteinExistence type="predicted"/>
<dbReference type="EMBL" id="CP021069">
    <property type="protein sequence ID" value="AWG31487.1"/>
    <property type="molecule type" value="Genomic_DNA"/>
</dbReference>
<name>A0AAD0J3H4_9BURK</name>
<evidence type="ECO:0008006" key="3">
    <source>
        <dbReference type="Google" id="ProtNLM"/>
    </source>
</evidence>
<accession>A0AAD0J3H4</accession>
<dbReference type="Proteomes" id="UP000244809">
    <property type="component" value="Chromosome 3"/>
</dbReference>
<evidence type="ECO:0000313" key="2">
    <source>
        <dbReference type="Proteomes" id="UP000244809"/>
    </source>
</evidence>
<sequence>MICPRCEQDEIVEARIKANGRMIYICPECDATWFSFDEVNSRNFIDYGTYMKSIGLSQLWDELEVIKQV</sequence>
<protein>
    <recommendedName>
        <fullName evidence="3">Transcription factor zinc-finger domain-containing protein</fullName>
    </recommendedName>
</protein>
<organism evidence="1 2">
    <name type="scientific">Burkholderia cenocepacia</name>
    <dbReference type="NCBI Taxonomy" id="95486"/>
    <lineage>
        <taxon>Bacteria</taxon>
        <taxon>Pseudomonadati</taxon>
        <taxon>Pseudomonadota</taxon>
        <taxon>Betaproteobacteria</taxon>
        <taxon>Burkholderiales</taxon>
        <taxon>Burkholderiaceae</taxon>
        <taxon>Burkholderia</taxon>
        <taxon>Burkholderia cepacia complex</taxon>
    </lineage>
</organism>